<evidence type="ECO:0000256" key="1">
    <source>
        <dbReference type="SAM" id="MobiDB-lite"/>
    </source>
</evidence>
<feature type="region of interest" description="Disordered" evidence="1">
    <location>
        <begin position="77"/>
        <end position="99"/>
    </location>
</feature>
<protein>
    <submittedName>
        <fullName evidence="2">Uncharacterized protein</fullName>
    </submittedName>
</protein>
<evidence type="ECO:0000313" key="3">
    <source>
        <dbReference type="Proteomes" id="UP000283128"/>
    </source>
</evidence>
<evidence type="ECO:0000313" key="2">
    <source>
        <dbReference type="EMBL" id="RVU20872.1"/>
    </source>
</evidence>
<dbReference type="EMBL" id="RZYA01000014">
    <property type="protein sequence ID" value="RVU20872.1"/>
    <property type="molecule type" value="Genomic_DNA"/>
</dbReference>
<sequence>MQRSDIEAFVAAVRKKLAVATVEDRMHMIGNMFRTAARDKRRTSPVGSRRVAVGVLVDQVEVDLALGDHLPQAAWRGVSGPSASTAMSSAASSARCAAP</sequence>
<comment type="caution">
    <text evidence="2">The sequence shown here is derived from an EMBL/GenBank/DDBJ whole genome shotgun (WGS) entry which is preliminary data.</text>
</comment>
<dbReference type="Proteomes" id="UP000283128">
    <property type="component" value="Unassembled WGS sequence"/>
</dbReference>
<organism evidence="2 3">
    <name type="scientific">Streptomyces antnestii</name>
    <dbReference type="NCBI Taxonomy" id="2494256"/>
    <lineage>
        <taxon>Bacteria</taxon>
        <taxon>Bacillati</taxon>
        <taxon>Actinomycetota</taxon>
        <taxon>Actinomycetes</taxon>
        <taxon>Kitasatosporales</taxon>
        <taxon>Streptomycetaceae</taxon>
        <taxon>Streptomyces</taxon>
    </lineage>
</organism>
<keyword evidence="3" id="KW-1185">Reference proteome</keyword>
<accession>A0A3S2VTQ6</accession>
<proteinExistence type="predicted"/>
<gene>
    <name evidence="2" type="ORF">EOT10_26365</name>
</gene>
<feature type="compositionally biased region" description="Low complexity" evidence="1">
    <location>
        <begin position="79"/>
        <end position="99"/>
    </location>
</feature>
<dbReference type="RefSeq" id="WP_127830827.1">
    <property type="nucleotide sequence ID" value="NZ_RZYA01000014.1"/>
</dbReference>
<name>A0A3S2VTQ6_9ACTN</name>
<reference evidence="2 3" key="1">
    <citation type="submission" date="2019-01" db="EMBL/GenBank/DDBJ databases">
        <title>Genome sequences of Streptomyces and Rhizobium isolates collected from root and soil.</title>
        <authorList>
            <person name="Chhettri S."/>
            <person name="Sevigny J.L."/>
            <person name="Sen A."/>
            <person name="Ennis N."/>
            <person name="Tisa L."/>
        </authorList>
    </citation>
    <scope>NUCLEOTIDE SEQUENCE [LARGE SCALE GENOMIC DNA]</scope>
    <source>
        <strain evidence="2 3">San01</strain>
    </source>
</reference>
<dbReference type="AlphaFoldDB" id="A0A3S2VTQ6"/>
<dbReference type="OrthoDB" id="1822491at2"/>